<dbReference type="PANTHER" id="PTHR43044">
    <property type="match status" value="1"/>
</dbReference>
<dbReference type="RefSeq" id="WP_308984680.1">
    <property type="nucleotide sequence ID" value="NZ_JARXIC010000009.1"/>
</dbReference>
<organism evidence="8 9">
    <name type="scientific">Thalassobacterium sedimentorum</name>
    <dbReference type="NCBI Taxonomy" id="3041258"/>
    <lineage>
        <taxon>Bacteria</taxon>
        <taxon>Pseudomonadati</taxon>
        <taxon>Verrucomicrobiota</taxon>
        <taxon>Opitutia</taxon>
        <taxon>Puniceicoccales</taxon>
        <taxon>Coraliomargaritaceae</taxon>
        <taxon>Thalassobacterium</taxon>
    </lineage>
</organism>
<reference evidence="8 9" key="1">
    <citation type="submission" date="2023-04" db="EMBL/GenBank/DDBJ databases">
        <title>A novel bacteria isolated from coastal sediment.</title>
        <authorList>
            <person name="Liu X.-J."/>
            <person name="Du Z.-J."/>
        </authorList>
    </citation>
    <scope>NUCLEOTIDE SEQUENCE [LARGE SCALE GENOMIC DNA]</scope>
    <source>
        <strain evidence="8 9">SDUM461004</strain>
    </source>
</reference>
<keyword evidence="5 7" id="KW-1133">Transmembrane helix</keyword>
<dbReference type="Pfam" id="PF03916">
    <property type="entry name" value="NrfD"/>
    <property type="match status" value="1"/>
</dbReference>
<evidence type="ECO:0000256" key="1">
    <source>
        <dbReference type="ARBA" id="ARBA00004651"/>
    </source>
</evidence>
<feature type="transmembrane region" description="Helical" evidence="7">
    <location>
        <begin position="297"/>
        <end position="317"/>
    </location>
</feature>
<feature type="transmembrane region" description="Helical" evidence="7">
    <location>
        <begin position="404"/>
        <end position="425"/>
    </location>
</feature>
<feature type="transmembrane region" description="Helical" evidence="7">
    <location>
        <begin position="445"/>
        <end position="467"/>
    </location>
</feature>
<comment type="caution">
    <text evidence="8">The sequence shown here is derived from an EMBL/GenBank/DDBJ whole genome shotgun (WGS) entry which is preliminary data.</text>
</comment>
<feature type="transmembrane region" description="Helical" evidence="7">
    <location>
        <begin position="98"/>
        <end position="121"/>
    </location>
</feature>
<feature type="transmembrane region" description="Helical" evidence="7">
    <location>
        <begin position="133"/>
        <end position="162"/>
    </location>
</feature>
<protein>
    <submittedName>
        <fullName evidence="8">Polysulfide reductase NrfD</fullName>
    </submittedName>
</protein>
<dbReference type="InterPro" id="IPR005614">
    <property type="entry name" value="NrfD-like"/>
</dbReference>
<feature type="transmembrane region" description="Helical" evidence="7">
    <location>
        <begin position="56"/>
        <end position="78"/>
    </location>
</feature>
<keyword evidence="4 7" id="KW-0812">Transmembrane</keyword>
<feature type="transmembrane region" description="Helical" evidence="7">
    <location>
        <begin position="182"/>
        <end position="207"/>
    </location>
</feature>
<dbReference type="PANTHER" id="PTHR43044:SF2">
    <property type="entry name" value="POLYSULPHIDE REDUCTASE NRFD"/>
    <property type="match status" value="1"/>
</dbReference>
<evidence type="ECO:0000313" key="9">
    <source>
        <dbReference type="Proteomes" id="UP001243717"/>
    </source>
</evidence>
<keyword evidence="9" id="KW-1185">Reference proteome</keyword>
<evidence type="ECO:0000256" key="6">
    <source>
        <dbReference type="ARBA" id="ARBA00023136"/>
    </source>
</evidence>
<evidence type="ECO:0000313" key="8">
    <source>
        <dbReference type="EMBL" id="MDQ8194197.1"/>
    </source>
</evidence>
<evidence type="ECO:0000256" key="7">
    <source>
        <dbReference type="SAM" id="Phobius"/>
    </source>
</evidence>
<name>A0ABU1AHN1_9BACT</name>
<comment type="similarity">
    <text evidence="2">Belongs to the NrfD family.</text>
</comment>
<evidence type="ECO:0000256" key="4">
    <source>
        <dbReference type="ARBA" id="ARBA00022692"/>
    </source>
</evidence>
<feature type="transmembrane region" description="Helical" evidence="7">
    <location>
        <begin position="257"/>
        <end position="277"/>
    </location>
</feature>
<comment type="subcellular location">
    <subcellularLocation>
        <location evidence="1">Cell membrane</location>
        <topology evidence="1">Multi-pass membrane protein</topology>
    </subcellularLocation>
</comment>
<feature type="transmembrane region" description="Helical" evidence="7">
    <location>
        <begin position="338"/>
        <end position="358"/>
    </location>
</feature>
<evidence type="ECO:0000256" key="3">
    <source>
        <dbReference type="ARBA" id="ARBA00022475"/>
    </source>
</evidence>
<evidence type="ECO:0000256" key="5">
    <source>
        <dbReference type="ARBA" id="ARBA00022989"/>
    </source>
</evidence>
<keyword evidence="3" id="KW-1003">Cell membrane</keyword>
<dbReference type="EMBL" id="JARXIC010000009">
    <property type="protein sequence ID" value="MDQ8194197.1"/>
    <property type="molecule type" value="Genomic_DNA"/>
</dbReference>
<gene>
    <name evidence="8" type="primary">nrfD</name>
    <name evidence="8" type="ORF">QEH59_07160</name>
</gene>
<feature type="transmembrane region" description="Helical" evidence="7">
    <location>
        <begin position="378"/>
        <end position="397"/>
    </location>
</feature>
<proteinExistence type="inferred from homology"/>
<sequence length="499" mass="56692">MATTTQDSSMDATQAALLAKVQPAELQEQPLVTNNRDFNWVTDKICRIVETKTPTWWWICMAVALMTASFTGLGLLWLVSSGVGVWGLANPINWGWAIVNFVFWIGIGHAGTLISAVLCLLKQGWRTSINRAAEAMTIFAVVCAGIFPLFHVGRVWFAWWLFPIPNSNGIWPQFRSPLEWDVFAVSTYGTVSVLFWYMGMIPDLSVLRDRAVQRLKKNAYEGAGALAKGMDIFRKNFYAIFAMGWRNAGNHWRNYEMAYLILAGISTPLVLSVHTIVSFDFALAVLPGWHTTIFPPYFVAGAIFSGFGMVLTLMLPLRALYGMHDLITQRHIDNMCKICLGTGSIVGYAYIMEFFIAWYGANPYESFAFINRAFGQYWWAYVMMFSCNVFTPQLFWFKKVRQNWALVWVMSIFINVGMWFERFVITVTSLANDFLPSSWGYYSPTMVDILTFFGTFGLFSVLFLLFLRFLPLMPIAEVKFVMPAADPHGHHGDEKGDHH</sequence>
<keyword evidence="6 7" id="KW-0472">Membrane</keyword>
<accession>A0ABU1AHN1</accession>
<evidence type="ECO:0000256" key="2">
    <source>
        <dbReference type="ARBA" id="ARBA00008929"/>
    </source>
</evidence>
<dbReference type="Proteomes" id="UP001243717">
    <property type="component" value="Unassembled WGS sequence"/>
</dbReference>